<protein>
    <submittedName>
        <fullName evidence="2">Uncharacterized protein</fullName>
    </submittedName>
</protein>
<name>A0AAV4KQJ7_9ACTN</name>
<evidence type="ECO:0000313" key="2">
    <source>
        <dbReference type="EMBL" id="GGR40333.1"/>
    </source>
</evidence>
<organism evidence="2 3">
    <name type="scientific">Streptomyces cinereoruber</name>
    <dbReference type="NCBI Taxonomy" id="67260"/>
    <lineage>
        <taxon>Bacteria</taxon>
        <taxon>Bacillati</taxon>
        <taxon>Actinomycetota</taxon>
        <taxon>Actinomycetes</taxon>
        <taxon>Kitasatosporales</taxon>
        <taxon>Streptomycetaceae</taxon>
        <taxon>Streptomyces</taxon>
    </lineage>
</organism>
<reference evidence="2 3" key="1">
    <citation type="journal article" date="2014" name="Int. J. Syst. Evol. Microbiol.">
        <title>Complete genome sequence of Corynebacterium casei LMG S-19264T (=DSM 44701T), isolated from a smear-ripened cheese.</title>
        <authorList>
            <consortium name="US DOE Joint Genome Institute (JGI-PGF)"/>
            <person name="Walter F."/>
            <person name="Albersmeier A."/>
            <person name="Kalinowski J."/>
            <person name="Ruckert C."/>
        </authorList>
    </citation>
    <scope>NUCLEOTIDE SEQUENCE [LARGE SCALE GENOMIC DNA]</scope>
    <source>
        <strain evidence="2 3">JCM 4205</strain>
    </source>
</reference>
<accession>A0AAV4KQJ7</accession>
<dbReference type="AlphaFoldDB" id="A0AAV4KQJ7"/>
<dbReference type="Proteomes" id="UP000642014">
    <property type="component" value="Unassembled WGS sequence"/>
</dbReference>
<evidence type="ECO:0000313" key="3">
    <source>
        <dbReference type="Proteomes" id="UP000642014"/>
    </source>
</evidence>
<evidence type="ECO:0000256" key="1">
    <source>
        <dbReference type="SAM" id="MobiDB-lite"/>
    </source>
</evidence>
<feature type="region of interest" description="Disordered" evidence="1">
    <location>
        <begin position="1"/>
        <end position="21"/>
    </location>
</feature>
<dbReference type="EMBL" id="BMSJ01000010">
    <property type="protein sequence ID" value="GGR40333.1"/>
    <property type="molecule type" value="Genomic_DNA"/>
</dbReference>
<comment type="caution">
    <text evidence="2">The sequence shown here is derived from an EMBL/GenBank/DDBJ whole genome shotgun (WGS) entry which is preliminary data.</text>
</comment>
<sequence length="182" mass="19693">MEAQGHVAGGGGHGGAETADQGGLVGHAATLRSLRGWPSTGFVTSPLRDALRTLRRMRRDGALRRLTVDDGTVWLWNVRRRHRHPDCRTVLGLRRADSPRAVLRLVFREEPGRAVAGFTMGRHEVLAVGGGWLNLDEPGVVRRFLDAAVARGLVPAANGVREEDGWPLFDALTADTSRPPGS</sequence>
<gene>
    <name evidence="2" type="ORF">GCM10010497_49190</name>
</gene>
<proteinExistence type="predicted"/>